<keyword evidence="1" id="KW-0812">Transmembrane</keyword>
<keyword evidence="1" id="KW-0472">Membrane</keyword>
<protein>
    <recommendedName>
        <fullName evidence="4">DUF1573 domain-containing protein</fullName>
    </recommendedName>
</protein>
<dbReference type="EMBL" id="MFUG01000008">
    <property type="protein sequence ID" value="OGI76166.1"/>
    <property type="molecule type" value="Genomic_DNA"/>
</dbReference>
<dbReference type="AlphaFoldDB" id="A0A1F6W313"/>
<dbReference type="InterPro" id="IPR013783">
    <property type="entry name" value="Ig-like_fold"/>
</dbReference>
<dbReference type="STRING" id="1801756.A3C67_02045"/>
<evidence type="ECO:0000256" key="1">
    <source>
        <dbReference type="SAM" id="Phobius"/>
    </source>
</evidence>
<evidence type="ECO:0000313" key="3">
    <source>
        <dbReference type="Proteomes" id="UP000179275"/>
    </source>
</evidence>
<keyword evidence="1" id="KW-1133">Transmembrane helix</keyword>
<dbReference type="Gene3D" id="2.60.40.10">
    <property type="entry name" value="Immunoglobulins"/>
    <property type="match status" value="1"/>
</dbReference>
<feature type="transmembrane region" description="Helical" evidence="1">
    <location>
        <begin position="6"/>
        <end position="23"/>
    </location>
</feature>
<comment type="caution">
    <text evidence="2">The sequence shown here is derived from an EMBL/GenBank/DDBJ whole genome shotgun (WGS) entry which is preliminary data.</text>
</comment>
<dbReference type="Proteomes" id="UP000179275">
    <property type="component" value="Unassembled WGS sequence"/>
</dbReference>
<sequence>MDKKTIVSILIIFAGVTALVLWSKSIDSGATNKEESVNYHLARTANALNVPETLYDFGTISMKDGKVTKVFKVTNTSDQDINFPSLTTSCMCTSAYFVGEDGSKKGPFGMPGMGYVPKLNAVIKAGQSADVEVVYDTNAHGPAGVGMVDRFIYLEGDGGNKLQFEIKANVTP</sequence>
<evidence type="ECO:0008006" key="4">
    <source>
        <dbReference type="Google" id="ProtNLM"/>
    </source>
</evidence>
<organism evidence="2 3">
    <name type="scientific">Candidatus Nomurabacteria bacterium RIFCSPHIGHO2_02_FULL_42_19</name>
    <dbReference type="NCBI Taxonomy" id="1801756"/>
    <lineage>
        <taxon>Bacteria</taxon>
        <taxon>Candidatus Nomuraibacteriota</taxon>
    </lineage>
</organism>
<proteinExistence type="predicted"/>
<dbReference type="Pfam" id="PF07610">
    <property type="entry name" value="DUF1573"/>
    <property type="match status" value="1"/>
</dbReference>
<accession>A0A1F6W313</accession>
<reference evidence="2 3" key="1">
    <citation type="journal article" date="2016" name="Nat. Commun.">
        <title>Thousands of microbial genomes shed light on interconnected biogeochemical processes in an aquifer system.</title>
        <authorList>
            <person name="Anantharaman K."/>
            <person name="Brown C.T."/>
            <person name="Hug L.A."/>
            <person name="Sharon I."/>
            <person name="Castelle C.J."/>
            <person name="Probst A.J."/>
            <person name="Thomas B.C."/>
            <person name="Singh A."/>
            <person name="Wilkins M.J."/>
            <person name="Karaoz U."/>
            <person name="Brodie E.L."/>
            <person name="Williams K.H."/>
            <person name="Hubbard S.S."/>
            <person name="Banfield J.F."/>
        </authorList>
    </citation>
    <scope>NUCLEOTIDE SEQUENCE [LARGE SCALE GENOMIC DNA]</scope>
</reference>
<name>A0A1F6W313_9BACT</name>
<evidence type="ECO:0000313" key="2">
    <source>
        <dbReference type="EMBL" id="OGI76166.1"/>
    </source>
</evidence>
<gene>
    <name evidence="2" type="ORF">A3C67_02045</name>
</gene>
<dbReference type="InterPro" id="IPR011467">
    <property type="entry name" value="DUF1573"/>
</dbReference>